<evidence type="ECO:0000256" key="1">
    <source>
        <dbReference type="SAM" id="Phobius"/>
    </source>
</evidence>
<proteinExistence type="predicted"/>
<keyword evidence="1" id="KW-1133">Transmembrane helix</keyword>
<keyword evidence="4" id="KW-1185">Reference proteome</keyword>
<feature type="transmembrane region" description="Helical" evidence="1">
    <location>
        <begin position="12"/>
        <end position="29"/>
    </location>
</feature>
<keyword evidence="1" id="KW-0472">Membrane</keyword>
<keyword evidence="1" id="KW-0812">Transmembrane</keyword>
<organism evidence="3 4">
    <name type="scientific">Salibaculum griseiflavum</name>
    <dbReference type="NCBI Taxonomy" id="1914409"/>
    <lineage>
        <taxon>Bacteria</taxon>
        <taxon>Pseudomonadati</taxon>
        <taxon>Pseudomonadota</taxon>
        <taxon>Alphaproteobacteria</taxon>
        <taxon>Rhodobacterales</taxon>
        <taxon>Roseobacteraceae</taxon>
        <taxon>Salibaculum</taxon>
    </lineage>
</organism>
<dbReference type="EMBL" id="QETF01000016">
    <property type="protein sequence ID" value="PWG16207.1"/>
    <property type="molecule type" value="Genomic_DNA"/>
</dbReference>
<dbReference type="InterPro" id="IPR018638">
    <property type="entry name" value="DUF2061_membrane"/>
</dbReference>
<evidence type="ECO:0000313" key="3">
    <source>
        <dbReference type="EMBL" id="PWG16207.1"/>
    </source>
</evidence>
<protein>
    <recommendedName>
        <fullName evidence="2">DUF2061 domain-containing protein</fullName>
    </recommendedName>
</protein>
<gene>
    <name evidence="3" type="ORF">DFK10_12765</name>
</gene>
<name>A0A2V1P464_9RHOB</name>
<reference evidence="4" key="1">
    <citation type="submission" date="2018-05" db="EMBL/GenBank/DDBJ databases">
        <authorList>
            <person name="Du Z."/>
            <person name="Wang X."/>
        </authorList>
    </citation>
    <scope>NUCLEOTIDE SEQUENCE [LARGE SCALE GENOMIC DNA]</scope>
    <source>
        <strain evidence="4">WDS4C29</strain>
    </source>
</reference>
<evidence type="ECO:0000313" key="4">
    <source>
        <dbReference type="Proteomes" id="UP000245293"/>
    </source>
</evidence>
<evidence type="ECO:0000259" key="2">
    <source>
        <dbReference type="Pfam" id="PF09834"/>
    </source>
</evidence>
<feature type="transmembrane region" description="Helical" evidence="1">
    <location>
        <begin position="35"/>
        <end position="54"/>
    </location>
</feature>
<feature type="domain" description="DUF2061" evidence="2">
    <location>
        <begin position="8"/>
        <end position="59"/>
    </location>
</feature>
<accession>A0A2V1P464</accession>
<comment type="caution">
    <text evidence="3">The sequence shown here is derived from an EMBL/GenBank/DDBJ whole genome shotgun (WGS) entry which is preliminary data.</text>
</comment>
<dbReference type="OrthoDB" id="197461at2"/>
<dbReference type="RefSeq" id="WP_109389424.1">
    <property type="nucleotide sequence ID" value="NZ_QETF01000016.1"/>
</dbReference>
<dbReference type="Proteomes" id="UP000245293">
    <property type="component" value="Unassembled WGS sequence"/>
</dbReference>
<dbReference type="AlphaFoldDB" id="A0A2V1P464"/>
<sequence>METRRRSLAKAILWNMIGLLCMSLIGLAMTGSAAIGGAMAVVNTVLGFCLYVIYERLWARIDWGRVDV</sequence>
<dbReference type="Pfam" id="PF09834">
    <property type="entry name" value="DUF2061"/>
    <property type="match status" value="1"/>
</dbReference>